<reference evidence="1" key="1">
    <citation type="submission" date="2020-08" db="EMBL/GenBank/DDBJ databases">
        <title>Multicomponent nature underlies the extraordinary mechanical properties of spider dragline silk.</title>
        <authorList>
            <person name="Kono N."/>
            <person name="Nakamura H."/>
            <person name="Mori M."/>
            <person name="Yoshida Y."/>
            <person name="Ohtoshi R."/>
            <person name="Malay A.D."/>
            <person name="Moran D.A.P."/>
            <person name="Tomita M."/>
            <person name="Numata K."/>
            <person name="Arakawa K."/>
        </authorList>
    </citation>
    <scope>NUCLEOTIDE SEQUENCE</scope>
</reference>
<dbReference type="Proteomes" id="UP000887013">
    <property type="component" value="Unassembled WGS sequence"/>
</dbReference>
<organism evidence="1 2">
    <name type="scientific">Nephila pilipes</name>
    <name type="common">Giant wood spider</name>
    <name type="synonym">Nephila maculata</name>
    <dbReference type="NCBI Taxonomy" id="299642"/>
    <lineage>
        <taxon>Eukaryota</taxon>
        <taxon>Metazoa</taxon>
        <taxon>Ecdysozoa</taxon>
        <taxon>Arthropoda</taxon>
        <taxon>Chelicerata</taxon>
        <taxon>Arachnida</taxon>
        <taxon>Araneae</taxon>
        <taxon>Araneomorphae</taxon>
        <taxon>Entelegynae</taxon>
        <taxon>Araneoidea</taxon>
        <taxon>Nephilidae</taxon>
        <taxon>Nephila</taxon>
    </lineage>
</organism>
<proteinExistence type="predicted"/>
<sequence>MNKILAYITGQTLTEYPLPSMKSVMVLSTFPFQTRFTVSAGASSEPEKRDPLRASMVCLCFMNKKCNFFNCESSCRLLCSFLLYHDVFFKHLHKSLPLRERGAAGQVMPKEAADWNFNGPVATCN</sequence>
<accession>A0A8X6T0A2</accession>
<comment type="caution">
    <text evidence="1">The sequence shown here is derived from an EMBL/GenBank/DDBJ whole genome shotgun (WGS) entry which is preliminary data.</text>
</comment>
<gene>
    <name evidence="1" type="ORF">NPIL_267661</name>
</gene>
<protein>
    <submittedName>
        <fullName evidence="1">Uncharacterized protein</fullName>
    </submittedName>
</protein>
<evidence type="ECO:0000313" key="1">
    <source>
        <dbReference type="EMBL" id="GFS71778.1"/>
    </source>
</evidence>
<dbReference type="EMBL" id="BMAW01049666">
    <property type="protein sequence ID" value="GFS71778.1"/>
    <property type="molecule type" value="Genomic_DNA"/>
</dbReference>
<keyword evidence="2" id="KW-1185">Reference proteome</keyword>
<evidence type="ECO:0000313" key="2">
    <source>
        <dbReference type="Proteomes" id="UP000887013"/>
    </source>
</evidence>
<name>A0A8X6T0A2_NEPPI</name>
<dbReference type="AlphaFoldDB" id="A0A8X6T0A2"/>